<dbReference type="RefSeq" id="WP_338678976.1">
    <property type="nucleotide sequence ID" value="NZ_CP142523.1"/>
</dbReference>
<dbReference type="SUPFAM" id="SSF46955">
    <property type="entry name" value="Putative DNA-binding domain"/>
    <property type="match status" value="1"/>
</dbReference>
<keyword evidence="2" id="KW-1185">Reference proteome</keyword>
<dbReference type="InterPro" id="IPR036388">
    <property type="entry name" value="WH-like_DNA-bd_sf"/>
</dbReference>
<name>A0ABZ2GG16_9BURK</name>
<evidence type="ECO:0000313" key="2">
    <source>
        <dbReference type="Proteomes" id="UP001373909"/>
    </source>
</evidence>
<gene>
    <name evidence="1" type="ORF">OPV09_17770</name>
</gene>
<accession>A0ABZ2GG16</accession>
<evidence type="ECO:0008006" key="3">
    <source>
        <dbReference type="Google" id="ProtNLM"/>
    </source>
</evidence>
<dbReference type="EMBL" id="CP142523">
    <property type="protein sequence ID" value="WWO44567.1"/>
    <property type="molecule type" value="Genomic_DNA"/>
</dbReference>
<dbReference type="Proteomes" id="UP001373909">
    <property type="component" value="Chromosome"/>
</dbReference>
<evidence type="ECO:0000313" key="1">
    <source>
        <dbReference type="EMBL" id="WWO44567.1"/>
    </source>
</evidence>
<protein>
    <recommendedName>
        <fullName evidence="3">Helix-turn-helix domain-containing protein</fullName>
    </recommendedName>
</protein>
<dbReference type="InterPro" id="IPR009061">
    <property type="entry name" value="DNA-bd_dom_put_sf"/>
</dbReference>
<organism evidence="1 2">
    <name type="scientific">Janthinobacterium aestuarii</name>
    <dbReference type="NCBI Taxonomy" id="2985511"/>
    <lineage>
        <taxon>Bacteria</taxon>
        <taxon>Pseudomonadati</taxon>
        <taxon>Pseudomonadota</taxon>
        <taxon>Betaproteobacteria</taxon>
        <taxon>Burkholderiales</taxon>
        <taxon>Oxalobacteraceae</taxon>
        <taxon>Janthinobacterium</taxon>
    </lineage>
</organism>
<proteinExistence type="predicted"/>
<dbReference type="Gene3D" id="1.10.10.10">
    <property type="entry name" value="Winged helix-like DNA-binding domain superfamily/Winged helix DNA-binding domain"/>
    <property type="match status" value="1"/>
</dbReference>
<sequence>MNMSEVEMRHIAELVAALDKAAGKKPVSTSGELNRQQICAALGVSESTIRRLEQAGLPYTPVGARSKRYDLEECKSWLKGNQICQSGKTARVNSTSESWSMAKEFTESCRTVQLRVMPS</sequence>
<reference evidence="1 2" key="1">
    <citation type="submission" date="2024-01" db="EMBL/GenBank/DDBJ databases">
        <title>Draft genome sequences of nine bacterial species from freshwater ponds near Washington, DC.</title>
        <authorList>
            <person name="Pavloudi C."/>
            <person name="Oliver L."/>
            <person name="Slattery K."/>
            <person name="Lissner G."/>
            <person name="Saw J.H."/>
        </authorList>
    </citation>
    <scope>NUCLEOTIDE SEQUENCE [LARGE SCALE GENOMIC DNA]</scope>
    <source>
        <strain evidence="2">TB1-E2</strain>
    </source>
</reference>